<comment type="similarity">
    <text evidence="1">Belongs to the NARF family.</text>
</comment>
<evidence type="ECO:0000313" key="6">
    <source>
        <dbReference type="EMBL" id="GAO51933.1"/>
    </source>
</evidence>
<dbReference type="STRING" id="698492.A0A0E9NQ67"/>
<dbReference type="InterPro" id="IPR009016">
    <property type="entry name" value="Fe_hydrogenase"/>
</dbReference>
<dbReference type="SUPFAM" id="SSF53920">
    <property type="entry name" value="Fe-only hydrogenase"/>
    <property type="match status" value="1"/>
</dbReference>
<feature type="compositionally biased region" description="Polar residues" evidence="4">
    <location>
        <begin position="185"/>
        <end position="198"/>
    </location>
</feature>
<keyword evidence="2" id="KW-0004">4Fe-4S</keyword>
<proteinExistence type="inferred from homology"/>
<evidence type="ECO:0000256" key="1">
    <source>
        <dbReference type="ARBA" id="ARBA00006596"/>
    </source>
</evidence>
<feature type="region of interest" description="Disordered" evidence="4">
    <location>
        <begin position="176"/>
        <end position="198"/>
    </location>
</feature>
<reference evidence="6 7" key="3">
    <citation type="journal article" date="2015" name="Genome Announc.">
        <title>Draft Genome Sequence of the Archiascomycetous Yeast Saitoella complicata.</title>
        <authorList>
            <person name="Yamauchi K."/>
            <person name="Kondo S."/>
            <person name="Hamamoto M."/>
            <person name="Takahashi Y."/>
            <person name="Ogura Y."/>
            <person name="Hayashi T."/>
            <person name="Nishida H."/>
        </authorList>
    </citation>
    <scope>NUCLEOTIDE SEQUENCE [LARGE SCALE GENOMIC DNA]</scope>
    <source>
        <strain evidence="6 7">NRRL Y-17804</strain>
    </source>
</reference>
<evidence type="ECO:0000256" key="2">
    <source>
        <dbReference type="ARBA" id="ARBA00022485"/>
    </source>
</evidence>
<reference evidence="6 7" key="2">
    <citation type="journal article" date="2014" name="J. Gen. Appl. Microbiol.">
        <title>The early diverging ascomycetous budding yeast Saitoella complicata has three histone deacetylases belonging to the Clr6, Hos2, and Rpd3 lineages.</title>
        <authorList>
            <person name="Nishida H."/>
            <person name="Matsumoto T."/>
            <person name="Kondo S."/>
            <person name="Hamamoto M."/>
            <person name="Yoshikawa H."/>
        </authorList>
    </citation>
    <scope>NUCLEOTIDE SEQUENCE [LARGE SCALE GENOMIC DNA]</scope>
    <source>
        <strain evidence="6 7">NRRL Y-17804</strain>
    </source>
</reference>
<evidence type="ECO:0000256" key="3">
    <source>
        <dbReference type="ARBA" id="ARBA00023014"/>
    </source>
</evidence>
<name>A0A0E9NQ67_SAICN</name>
<accession>A0A0E9NQ67</accession>
<dbReference type="InterPro" id="IPR004108">
    <property type="entry name" value="Fe_hydrogenase_lsu_C"/>
</dbReference>
<gene>
    <name evidence="6" type="ORF">G7K_6021-t1</name>
</gene>
<evidence type="ECO:0000259" key="5">
    <source>
        <dbReference type="Pfam" id="PF02906"/>
    </source>
</evidence>
<dbReference type="PANTHER" id="PTHR11615">
    <property type="entry name" value="NITRATE, FORMATE, IRON DEHYDROGENASE"/>
    <property type="match status" value="1"/>
</dbReference>
<dbReference type="Pfam" id="PF02906">
    <property type="entry name" value="Fe_hyd_lg_C"/>
    <property type="match status" value="1"/>
</dbReference>
<comment type="caution">
    <text evidence="6">The sequence shown here is derived from an EMBL/GenBank/DDBJ whole genome shotgun (WGS) entry which is preliminary data.</text>
</comment>
<dbReference type="Gene3D" id="3.40.50.1780">
    <property type="match status" value="1"/>
</dbReference>
<keyword evidence="7" id="KW-1185">Reference proteome</keyword>
<feature type="domain" description="Iron hydrogenase large subunit C-terminal" evidence="5">
    <location>
        <begin position="105"/>
        <end position="439"/>
    </location>
</feature>
<protein>
    <recommendedName>
        <fullName evidence="5">Iron hydrogenase large subunit C-terminal domain-containing protein</fullName>
    </recommendedName>
</protein>
<dbReference type="EMBL" id="BACD03000055">
    <property type="protein sequence ID" value="GAO51933.1"/>
    <property type="molecule type" value="Genomic_DNA"/>
</dbReference>
<keyword evidence="3" id="KW-0411">Iron-sulfur</keyword>
<sequence>MSRILSADSLVEDFISPGQACIKPVEISKSSNAPSEIKVDGAEYYEVGKDGSQKKLETASISLNDCLACSGCITSAESVLITMQSHNEVLSVINAEKDKGEVDRKTFVLSLSPQSRASIAAAYGITPYQAQSRLKHFLSTKLGFTSVHSTDFAREVSLVEASREFETRFTNARKRKLNTHDPVATPSTSDTAADPTADSNSTLPLIASACPGWICYAEKTHGEILPHISLVRSPQQIMGAYLKDTLTRALSISRDRVYHVSVMPCFDKKLEASRGDFEVEGVRDVDCVITTMEVVEMLKEHEVDLRTCHEAHLSDEEYYPSHPGSSAGGYLTHILTSAAKNLLDLPTVDAATEQGVVVKTIRSSDMKEYILEKDGEVLLKMATCYGFRNIQNIVRKLKPTKSKVKRVVRRKGLEPKIGEDKEYDYVEVMACPSGCINGGGQLKPLIPSENEEVQYTPKEWIDAVESTYRSVEAREASEERAGEVLRRWCGGEVVEEGWRRRALYTEYRAVEQNLSNPAFATW</sequence>
<dbReference type="OMA" id="GYLHHVL"/>
<keyword evidence="2" id="KW-0479">Metal-binding</keyword>
<evidence type="ECO:0000256" key="4">
    <source>
        <dbReference type="SAM" id="MobiDB-lite"/>
    </source>
</evidence>
<keyword evidence="2" id="KW-0408">Iron</keyword>
<dbReference type="Gene3D" id="3.40.950.10">
    <property type="entry name" value="Fe-only Hydrogenase (Larger Subunit), Chain L, domain 3"/>
    <property type="match status" value="1"/>
</dbReference>
<reference evidence="6 7" key="1">
    <citation type="journal article" date="2011" name="J. Gen. Appl. Microbiol.">
        <title>Draft genome sequencing of the enigmatic yeast Saitoella complicata.</title>
        <authorList>
            <person name="Nishida H."/>
            <person name="Hamamoto M."/>
            <person name="Sugiyama J."/>
        </authorList>
    </citation>
    <scope>NUCLEOTIDE SEQUENCE [LARGE SCALE GENOMIC DNA]</scope>
    <source>
        <strain evidence="6 7">NRRL Y-17804</strain>
    </source>
</reference>
<evidence type="ECO:0000313" key="7">
    <source>
        <dbReference type="Proteomes" id="UP000033140"/>
    </source>
</evidence>
<dbReference type="AlphaFoldDB" id="A0A0E9NQ67"/>
<dbReference type="InterPro" id="IPR050340">
    <property type="entry name" value="Cytosolic_Fe-S_CAF"/>
</dbReference>
<dbReference type="Proteomes" id="UP000033140">
    <property type="component" value="Unassembled WGS sequence"/>
</dbReference>
<organism evidence="6 7">
    <name type="scientific">Saitoella complicata (strain BCRC 22490 / CBS 7301 / JCM 7358 / NBRC 10748 / NRRL Y-17804)</name>
    <dbReference type="NCBI Taxonomy" id="698492"/>
    <lineage>
        <taxon>Eukaryota</taxon>
        <taxon>Fungi</taxon>
        <taxon>Dikarya</taxon>
        <taxon>Ascomycota</taxon>
        <taxon>Taphrinomycotina</taxon>
        <taxon>Taphrinomycotina incertae sedis</taxon>
        <taxon>Saitoella</taxon>
    </lineage>
</organism>
<dbReference type="GO" id="GO:0051539">
    <property type="term" value="F:4 iron, 4 sulfur cluster binding"/>
    <property type="evidence" value="ECO:0007669"/>
    <property type="project" value="UniProtKB-KW"/>
</dbReference>